<accession>A0A078J6M1</accession>
<dbReference type="AlphaFoldDB" id="A0A078J6M1"/>
<evidence type="ECO:0000256" key="1">
    <source>
        <dbReference type="SAM" id="MobiDB-lite"/>
    </source>
</evidence>
<evidence type="ECO:0000313" key="2">
    <source>
        <dbReference type="EMBL" id="CDY60352.1"/>
    </source>
</evidence>
<gene>
    <name evidence="2" type="primary">BnaCnng36060D</name>
    <name evidence="2" type="ORF">GSBRNA2T00028515001</name>
</gene>
<dbReference type="PaxDb" id="3708-A0A078J6M1"/>
<proteinExistence type="predicted"/>
<dbReference type="EMBL" id="LK033872">
    <property type="protein sequence ID" value="CDY60352.1"/>
    <property type="molecule type" value="Genomic_DNA"/>
</dbReference>
<name>A0A078J6M1_BRANA</name>
<organism evidence="2 3">
    <name type="scientific">Brassica napus</name>
    <name type="common">Rape</name>
    <dbReference type="NCBI Taxonomy" id="3708"/>
    <lineage>
        <taxon>Eukaryota</taxon>
        <taxon>Viridiplantae</taxon>
        <taxon>Streptophyta</taxon>
        <taxon>Embryophyta</taxon>
        <taxon>Tracheophyta</taxon>
        <taxon>Spermatophyta</taxon>
        <taxon>Magnoliopsida</taxon>
        <taxon>eudicotyledons</taxon>
        <taxon>Gunneridae</taxon>
        <taxon>Pentapetalae</taxon>
        <taxon>rosids</taxon>
        <taxon>malvids</taxon>
        <taxon>Brassicales</taxon>
        <taxon>Brassicaceae</taxon>
        <taxon>Brassiceae</taxon>
        <taxon>Brassica</taxon>
    </lineage>
</organism>
<dbReference type="OMA" id="THSTIYN"/>
<feature type="region of interest" description="Disordered" evidence="1">
    <location>
        <begin position="179"/>
        <end position="205"/>
    </location>
</feature>
<protein>
    <submittedName>
        <fullName evidence="2">BnaCnng36060D protein</fullName>
    </submittedName>
</protein>
<dbReference type="Gramene" id="CDY60352">
    <property type="protein sequence ID" value="CDY60352"/>
    <property type="gene ID" value="GSBRNA2T00028515001"/>
</dbReference>
<feature type="compositionally biased region" description="Basic and acidic residues" evidence="1">
    <location>
        <begin position="179"/>
        <end position="199"/>
    </location>
</feature>
<reference evidence="2 3" key="1">
    <citation type="journal article" date="2014" name="Science">
        <title>Plant genetics. Early allopolyploid evolution in the post-Neolithic Brassica napus oilseed genome.</title>
        <authorList>
            <person name="Chalhoub B."/>
            <person name="Denoeud F."/>
            <person name="Liu S."/>
            <person name="Parkin I.A."/>
            <person name="Tang H."/>
            <person name="Wang X."/>
            <person name="Chiquet J."/>
            <person name="Belcram H."/>
            <person name="Tong C."/>
            <person name="Samans B."/>
            <person name="Correa M."/>
            <person name="Da Silva C."/>
            <person name="Just J."/>
            <person name="Falentin C."/>
            <person name="Koh C.S."/>
            <person name="Le Clainche I."/>
            <person name="Bernard M."/>
            <person name="Bento P."/>
            <person name="Noel B."/>
            <person name="Labadie K."/>
            <person name="Alberti A."/>
            <person name="Charles M."/>
            <person name="Arnaud D."/>
            <person name="Guo H."/>
            <person name="Daviaud C."/>
            <person name="Alamery S."/>
            <person name="Jabbari K."/>
            <person name="Zhao M."/>
            <person name="Edger P.P."/>
            <person name="Chelaifa H."/>
            <person name="Tack D."/>
            <person name="Lassalle G."/>
            <person name="Mestiri I."/>
            <person name="Schnel N."/>
            <person name="Le Paslier M.C."/>
            <person name="Fan G."/>
            <person name="Renault V."/>
            <person name="Bayer P.E."/>
            <person name="Golicz A.A."/>
            <person name="Manoli S."/>
            <person name="Lee T.H."/>
            <person name="Thi V.H."/>
            <person name="Chalabi S."/>
            <person name="Hu Q."/>
            <person name="Fan C."/>
            <person name="Tollenaere R."/>
            <person name="Lu Y."/>
            <person name="Battail C."/>
            <person name="Shen J."/>
            <person name="Sidebottom C.H."/>
            <person name="Wang X."/>
            <person name="Canaguier A."/>
            <person name="Chauveau A."/>
            <person name="Berard A."/>
            <person name="Deniot G."/>
            <person name="Guan M."/>
            <person name="Liu Z."/>
            <person name="Sun F."/>
            <person name="Lim Y.P."/>
            <person name="Lyons E."/>
            <person name="Town C.D."/>
            <person name="Bancroft I."/>
            <person name="Wang X."/>
            <person name="Meng J."/>
            <person name="Ma J."/>
            <person name="Pires J.C."/>
            <person name="King G.J."/>
            <person name="Brunel D."/>
            <person name="Delourme R."/>
            <person name="Renard M."/>
            <person name="Aury J.M."/>
            <person name="Adams K.L."/>
            <person name="Batley J."/>
            <person name="Snowdon R.J."/>
            <person name="Tost J."/>
            <person name="Edwards D."/>
            <person name="Zhou Y."/>
            <person name="Hua W."/>
            <person name="Sharpe A.G."/>
            <person name="Paterson A.H."/>
            <person name="Guan C."/>
            <person name="Wincker P."/>
        </authorList>
    </citation>
    <scope>NUCLEOTIDE SEQUENCE [LARGE SCALE GENOMIC DNA]</scope>
    <source>
        <strain evidence="3">cv. Darmor-bzh</strain>
    </source>
</reference>
<evidence type="ECO:0000313" key="3">
    <source>
        <dbReference type="Proteomes" id="UP000028999"/>
    </source>
</evidence>
<dbReference type="Proteomes" id="UP000028999">
    <property type="component" value="Unassembled WGS sequence"/>
</dbReference>
<keyword evidence="3" id="KW-1185">Reference proteome</keyword>
<sequence length="205" mass="23793">MEDGEDELSRWEIKACGPSKISLVKVNMWAIVVDELCDSTSALSLLRKVATHSTIYNIWRQRNNQLHNQILISASTVFRLIDRDIHFFCNVSLFYFLPGKHYHRTFKLLNIELKVFSGSGEDTDAVLQSLLLSSLDSNPYFFLRVYQCSSILDFKIAKNKFFCAIRFVKSPGAASRLERTEHERELKEKKREKERHVFGRGESIL</sequence>